<keyword evidence="2" id="KW-0238">DNA-binding</keyword>
<protein>
    <submittedName>
        <fullName evidence="6">Helix-turn-helix domain-containing protein</fullName>
    </submittedName>
</protein>
<dbReference type="EMBL" id="JACTVA010000002">
    <property type="protein sequence ID" value="MBC9205538.1"/>
    <property type="molecule type" value="Genomic_DNA"/>
</dbReference>
<dbReference type="PROSITE" id="PS51077">
    <property type="entry name" value="HTH_ICLR"/>
    <property type="match status" value="1"/>
</dbReference>
<evidence type="ECO:0000256" key="1">
    <source>
        <dbReference type="ARBA" id="ARBA00023015"/>
    </source>
</evidence>
<keyword evidence="3" id="KW-0804">Transcription</keyword>
<dbReference type="SMART" id="SM00346">
    <property type="entry name" value="HTH_ICLR"/>
    <property type="match status" value="1"/>
</dbReference>
<keyword evidence="1" id="KW-0805">Transcription regulation</keyword>
<evidence type="ECO:0000256" key="2">
    <source>
        <dbReference type="ARBA" id="ARBA00023125"/>
    </source>
</evidence>
<dbReference type="SUPFAM" id="SSF46785">
    <property type="entry name" value="Winged helix' DNA-binding domain"/>
    <property type="match status" value="1"/>
</dbReference>
<feature type="domain" description="HTH iclR-type" evidence="4">
    <location>
        <begin position="16"/>
        <end position="76"/>
    </location>
</feature>
<dbReference type="Gene3D" id="3.30.450.40">
    <property type="match status" value="1"/>
</dbReference>
<dbReference type="Gene3D" id="1.10.10.10">
    <property type="entry name" value="Winged helix-like DNA-binding domain superfamily/Winged helix DNA-binding domain"/>
    <property type="match status" value="1"/>
</dbReference>
<dbReference type="PANTHER" id="PTHR30136:SF34">
    <property type="entry name" value="TRANSCRIPTIONAL REGULATOR"/>
    <property type="match status" value="1"/>
</dbReference>
<comment type="caution">
    <text evidence="6">The sequence shown here is derived from an EMBL/GenBank/DDBJ whole genome shotgun (WGS) entry which is preliminary data.</text>
</comment>
<organism evidence="6 7">
    <name type="scientific">Teichococcus aerophilus</name>
    <dbReference type="NCBI Taxonomy" id="1224513"/>
    <lineage>
        <taxon>Bacteria</taxon>
        <taxon>Pseudomonadati</taxon>
        <taxon>Pseudomonadota</taxon>
        <taxon>Alphaproteobacteria</taxon>
        <taxon>Acetobacterales</taxon>
        <taxon>Roseomonadaceae</taxon>
        <taxon>Roseomonas</taxon>
    </lineage>
</organism>
<gene>
    <name evidence="6" type="ORF">IBL26_01720</name>
</gene>
<accession>A0ABR7RGI5</accession>
<sequence>MRTNLDGSELEKGDTLGGLARGLAVIEAFNPQRPKASIADIARATGLTRAAARRCLLTLQGLGYAEFDGKFFTLTPRVLRLGGAYLSSTPLPDILQPELEAVREAVHESCSAAILDGPDVIYVARSAARRIMSVSLGVGSRLPAHCTSLGRALLSALPESRLEAFLAQVQPGPLAEHTRGAVQAARAAGYALVNEELEPGLRSVAMPVRDMRGRCVAAINIGAHAGRATDAVVEGLFLPALRRAVTRLGERIPG</sequence>
<keyword evidence="7" id="KW-1185">Reference proteome</keyword>
<dbReference type="InterPro" id="IPR036390">
    <property type="entry name" value="WH_DNA-bd_sf"/>
</dbReference>
<dbReference type="NCBIfam" id="TIGR02431">
    <property type="entry name" value="pcaR_pcaU"/>
    <property type="match status" value="1"/>
</dbReference>
<dbReference type="Pfam" id="PF01614">
    <property type="entry name" value="IclR_C"/>
    <property type="match status" value="1"/>
</dbReference>
<dbReference type="InterPro" id="IPR050707">
    <property type="entry name" value="HTH_MetabolicPath_Reg"/>
</dbReference>
<dbReference type="SUPFAM" id="SSF55781">
    <property type="entry name" value="GAF domain-like"/>
    <property type="match status" value="1"/>
</dbReference>
<dbReference type="PANTHER" id="PTHR30136">
    <property type="entry name" value="HELIX-TURN-HELIX TRANSCRIPTIONAL REGULATOR, ICLR FAMILY"/>
    <property type="match status" value="1"/>
</dbReference>
<dbReference type="InterPro" id="IPR014757">
    <property type="entry name" value="Tscrpt_reg_IclR_C"/>
</dbReference>
<evidence type="ECO:0000313" key="6">
    <source>
        <dbReference type="EMBL" id="MBC9205538.1"/>
    </source>
</evidence>
<dbReference type="Proteomes" id="UP000626026">
    <property type="component" value="Unassembled WGS sequence"/>
</dbReference>
<dbReference type="InterPro" id="IPR036388">
    <property type="entry name" value="WH-like_DNA-bd_sf"/>
</dbReference>
<dbReference type="PROSITE" id="PS51078">
    <property type="entry name" value="ICLR_ED"/>
    <property type="match status" value="1"/>
</dbReference>
<evidence type="ECO:0000259" key="4">
    <source>
        <dbReference type="PROSITE" id="PS51077"/>
    </source>
</evidence>
<proteinExistence type="predicted"/>
<dbReference type="InterPro" id="IPR005471">
    <property type="entry name" value="Tscrpt_reg_IclR_N"/>
</dbReference>
<dbReference type="InterPro" id="IPR012794">
    <property type="entry name" value="PcaR_PcaU"/>
</dbReference>
<evidence type="ECO:0000259" key="5">
    <source>
        <dbReference type="PROSITE" id="PS51078"/>
    </source>
</evidence>
<evidence type="ECO:0000313" key="7">
    <source>
        <dbReference type="Proteomes" id="UP000626026"/>
    </source>
</evidence>
<evidence type="ECO:0000256" key="3">
    <source>
        <dbReference type="ARBA" id="ARBA00023163"/>
    </source>
</evidence>
<dbReference type="InterPro" id="IPR029016">
    <property type="entry name" value="GAF-like_dom_sf"/>
</dbReference>
<name>A0ABR7RGI5_9PROT</name>
<feature type="domain" description="IclR-ED" evidence="5">
    <location>
        <begin position="77"/>
        <end position="254"/>
    </location>
</feature>
<reference evidence="6 7" key="1">
    <citation type="journal article" date="2013" name="Int. J. Syst. Evol. Microbiol.">
        <title>Roseomonas aerophila sp. nov., isolated from air.</title>
        <authorList>
            <person name="Kim S.J."/>
            <person name="Weon H.Y."/>
            <person name="Ahn J.H."/>
            <person name="Hong S.B."/>
            <person name="Seok S.J."/>
            <person name="Whang K.S."/>
            <person name="Kwon S.W."/>
        </authorList>
    </citation>
    <scope>NUCLEOTIDE SEQUENCE [LARGE SCALE GENOMIC DNA]</scope>
    <source>
        <strain evidence="6 7">NBRC 108923</strain>
    </source>
</reference>
<dbReference type="Pfam" id="PF09339">
    <property type="entry name" value="HTH_IclR"/>
    <property type="match status" value="1"/>
</dbReference>